<reference evidence="6 7" key="1">
    <citation type="submission" date="2016-04" db="EMBL/GenBank/DDBJ databases">
        <authorList>
            <consortium name="Pathogen Informatics"/>
        </authorList>
    </citation>
    <scope>NUCLEOTIDE SEQUENCE [LARGE SCALE GENOMIC DNA]</scope>
    <source>
        <strain evidence="6 7">H050680373</strain>
    </source>
</reference>
<dbReference type="FunFam" id="3.40.605.10:FF:000007">
    <property type="entry name" value="NAD/NADP-dependent betaine aldehyde dehydrogenase"/>
    <property type="match status" value="1"/>
</dbReference>
<dbReference type="STRING" id="288768.SAMEA3906486_01742"/>
<dbReference type="RefSeq" id="WP_066125676.1">
    <property type="nucleotide sequence ID" value="NZ_FKIF01000002.1"/>
</dbReference>
<evidence type="ECO:0000259" key="5">
    <source>
        <dbReference type="Pfam" id="PF00171"/>
    </source>
</evidence>
<dbReference type="SUPFAM" id="SSF53720">
    <property type="entry name" value="ALDH-like"/>
    <property type="match status" value="1"/>
</dbReference>
<evidence type="ECO:0000256" key="2">
    <source>
        <dbReference type="ARBA" id="ARBA00023002"/>
    </source>
</evidence>
<dbReference type="EC" id="1.2.1.8" evidence="6"/>
<feature type="active site" evidence="3">
    <location>
        <position position="251"/>
    </location>
</feature>
<proteinExistence type="inferred from homology"/>
<organism evidence="6 7">
    <name type="scientific">Bordetella ansorpii</name>
    <dbReference type="NCBI Taxonomy" id="288768"/>
    <lineage>
        <taxon>Bacteria</taxon>
        <taxon>Pseudomonadati</taxon>
        <taxon>Pseudomonadota</taxon>
        <taxon>Betaproteobacteria</taxon>
        <taxon>Burkholderiales</taxon>
        <taxon>Alcaligenaceae</taxon>
        <taxon>Bordetella</taxon>
    </lineage>
</organism>
<feature type="domain" description="Aldehyde dehydrogenase" evidence="5">
    <location>
        <begin position="23"/>
        <end position="475"/>
    </location>
</feature>
<dbReference type="InterPro" id="IPR016160">
    <property type="entry name" value="Ald_DH_CS_CYS"/>
</dbReference>
<evidence type="ECO:0000313" key="7">
    <source>
        <dbReference type="Proteomes" id="UP000076848"/>
    </source>
</evidence>
<dbReference type="Pfam" id="PF00171">
    <property type="entry name" value="Aldedh"/>
    <property type="match status" value="1"/>
</dbReference>
<dbReference type="InterPro" id="IPR016162">
    <property type="entry name" value="Ald_DH_N"/>
</dbReference>
<accession>A0A157SBS1</accession>
<dbReference type="InterPro" id="IPR016161">
    <property type="entry name" value="Ald_DH/histidinol_DH"/>
</dbReference>
<dbReference type="Proteomes" id="UP000076848">
    <property type="component" value="Unassembled WGS sequence"/>
</dbReference>
<keyword evidence="2 4" id="KW-0560">Oxidoreductase</keyword>
<dbReference type="InterPro" id="IPR015590">
    <property type="entry name" value="Aldehyde_DH_dom"/>
</dbReference>
<sequence length="482" mass="51491">MQTARHYIDGHWIEAATGSSSLGDAFNPATGQVAARFADGGLAEAEAAIAAARRAFDRTEWRRSPRLRADVLLRAADRLEARKEDVADWLVTLNGKLRREALGETLAAVSELRYYAGLARNLFGRIAEMEPGCYSSLEREAAGVAAIILPWNAPITLLARSLAPALAAGCSVVVKPAFQTAQAHDLALECLVQDERIPAGIVNSVIESGSAVSQRLCASPDVDVVSFTGSTAVGKRIAQAAAGTLKRLSLELGGKAPAVVFADAAHDRTIAGIVAGSLILAGQQCTAISRVLVQDDAYGDFTRGLAEAYRAVRVGRGDDPQSQMGCLIDAANRDRIAGLVERAGDAGTVLLQGRIPGGELARGAFIEPSLVAIEDLSSDYVQRELFGPLVVVERFRDEEDALARANATRYSLASSVWSADAERARRVAGRMRFGTVWANTHNKLYAEAETGGHADSGYGRLHGQEGLNDFLETKHFYYETRA</sequence>
<keyword evidence="7" id="KW-1185">Reference proteome</keyword>
<dbReference type="PROSITE" id="PS00687">
    <property type="entry name" value="ALDEHYDE_DEHYDR_GLU"/>
    <property type="match status" value="1"/>
</dbReference>
<evidence type="ECO:0000313" key="6">
    <source>
        <dbReference type="EMBL" id="SAI67829.1"/>
    </source>
</evidence>
<evidence type="ECO:0000256" key="1">
    <source>
        <dbReference type="ARBA" id="ARBA00009986"/>
    </source>
</evidence>
<comment type="similarity">
    <text evidence="1 4">Belongs to the aldehyde dehydrogenase family.</text>
</comment>
<dbReference type="Gene3D" id="3.40.605.10">
    <property type="entry name" value="Aldehyde Dehydrogenase, Chain A, domain 1"/>
    <property type="match status" value="1"/>
</dbReference>
<dbReference type="OrthoDB" id="6187633at2"/>
<protein>
    <submittedName>
        <fullName evidence="6">Aldehyde dehydrogenase</fullName>
        <ecNumber evidence="6">1.2.1.8</ecNumber>
    </submittedName>
</protein>
<dbReference type="Gene3D" id="3.40.309.10">
    <property type="entry name" value="Aldehyde Dehydrogenase, Chain A, domain 2"/>
    <property type="match status" value="1"/>
</dbReference>
<dbReference type="AlphaFoldDB" id="A0A157SBS1"/>
<dbReference type="InterPro" id="IPR029510">
    <property type="entry name" value="Ald_DH_CS_GLU"/>
</dbReference>
<dbReference type="PANTHER" id="PTHR11699">
    <property type="entry name" value="ALDEHYDE DEHYDROGENASE-RELATED"/>
    <property type="match status" value="1"/>
</dbReference>
<evidence type="ECO:0000256" key="3">
    <source>
        <dbReference type="PROSITE-ProRule" id="PRU10007"/>
    </source>
</evidence>
<dbReference type="EMBL" id="FKIF01000002">
    <property type="protein sequence ID" value="SAI67829.1"/>
    <property type="molecule type" value="Genomic_DNA"/>
</dbReference>
<dbReference type="GO" id="GO:0008802">
    <property type="term" value="F:betaine-aldehyde dehydrogenase (NAD+) activity"/>
    <property type="evidence" value="ECO:0007669"/>
    <property type="project" value="UniProtKB-EC"/>
</dbReference>
<dbReference type="PROSITE" id="PS00070">
    <property type="entry name" value="ALDEHYDE_DEHYDR_CYS"/>
    <property type="match status" value="1"/>
</dbReference>
<dbReference type="InterPro" id="IPR016163">
    <property type="entry name" value="Ald_DH_C"/>
</dbReference>
<gene>
    <name evidence="6" type="primary">gbsA</name>
    <name evidence="6" type="ORF">SAMEA3906486_01742</name>
</gene>
<evidence type="ECO:0000256" key="4">
    <source>
        <dbReference type="RuleBase" id="RU003345"/>
    </source>
</evidence>
<name>A0A157SBS1_9BORD</name>